<evidence type="ECO:0000256" key="2">
    <source>
        <dbReference type="SAM" id="MobiDB-lite"/>
    </source>
</evidence>
<dbReference type="InterPro" id="IPR008266">
    <property type="entry name" value="Tyr_kinase_AS"/>
</dbReference>
<dbReference type="PANTHER" id="PTHR38248">
    <property type="entry name" value="FUNK1 6"/>
    <property type="match status" value="1"/>
</dbReference>
<name>A0A9P6CCD0_9AGAR</name>
<evidence type="ECO:0000313" key="5">
    <source>
        <dbReference type="Proteomes" id="UP000807353"/>
    </source>
</evidence>
<dbReference type="InterPro" id="IPR000719">
    <property type="entry name" value="Prot_kinase_dom"/>
</dbReference>
<comment type="caution">
    <text evidence="4">The sequence shown here is derived from an EMBL/GenBank/DDBJ whole genome shotgun (WGS) entry which is preliminary data.</text>
</comment>
<protein>
    <recommendedName>
        <fullName evidence="3">Protein kinase domain-containing protein</fullName>
    </recommendedName>
</protein>
<evidence type="ECO:0000256" key="1">
    <source>
        <dbReference type="SAM" id="Coils"/>
    </source>
</evidence>
<feature type="region of interest" description="Disordered" evidence="2">
    <location>
        <begin position="42"/>
        <end position="61"/>
    </location>
</feature>
<feature type="compositionally biased region" description="Basic residues" evidence="2">
    <location>
        <begin position="297"/>
        <end position="316"/>
    </location>
</feature>
<keyword evidence="1" id="KW-0175">Coiled coil</keyword>
<dbReference type="OrthoDB" id="5569250at2759"/>
<feature type="coiled-coil region" evidence="1">
    <location>
        <begin position="537"/>
        <end position="575"/>
    </location>
</feature>
<dbReference type="SUPFAM" id="SSF56112">
    <property type="entry name" value="Protein kinase-like (PK-like)"/>
    <property type="match status" value="1"/>
</dbReference>
<gene>
    <name evidence="4" type="ORF">BDZ94DRAFT_501667</name>
</gene>
<dbReference type="InterPro" id="IPR011009">
    <property type="entry name" value="Kinase-like_dom_sf"/>
</dbReference>
<evidence type="ECO:0000313" key="4">
    <source>
        <dbReference type="EMBL" id="KAF9455903.1"/>
    </source>
</evidence>
<proteinExistence type="predicted"/>
<dbReference type="PROSITE" id="PS50011">
    <property type="entry name" value="PROTEIN_KINASE_DOM"/>
    <property type="match status" value="1"/>
</dbReference>
<dbReference type="Pfam" id="PF17667">
    <property type="entry name" value="Pkinase_fungal"/>
    <property type="match status" value="1"/>
</dbReference>
<reference evidence="4" key="1">
    <citation type="submission" date="2020-11" db="EMBL/GenBank/DDBJ databases">
        <authorList>
            <consortium name="DOE Joint Genome Institute"/>
            <person name="Ahrendt S."/>
            <person name="Riley R."/>
            <person name="Andreopoulos W."/>
            <person name="Labutti K."/>
            <person name="Pangilinan J."/>
            <person name="Ruiz-Duenas F.J."/>
            <person name="Barrasa J.M."/>
            <person name="Sanchez-Garcia M."/>
            <person name="Camarero S."/>
            <person name="Miyauchi S."/>
            <person name="Serrano A."/>
            <person name="Linde D."/>
            <person name="Babiker R."/>
            <person name="Drula E."/>
            <person name="Ayuso-Fernandez I."/>
            <person name="Pacheco R."/>
            <person name="Padilla G."/>
            <person name="Ferreira P."/>
            <person name="Barriuso J."/>
            <person name="Kellner H."/>
            <person name="Castanera R."/>
            <person name="Alfaro M."/>
            <person name="Ramirez L."/>
            <person name="Pisabarro A.G."/>
            <person name="Kuo A."/>
            <person name="Tritt A."/>
            <person name="Lipzen A."/>
            <person name="He G."/>
            <person name="Yan M."/>
            <person name="Ng V."/>
            <person name="Cullen D."/>
            <person name="Martin F."/>
            <person name="Rosso M.-N."/>
            <person name="Henrissat B."/>
            <person name="Hibbett D."/>
            <person name="Martinez A.T."/>
            <person name="Grigoriev I.V."/>
        </authorList>
    </citation>
    <scope>NUCLEOTIDE SEQUENCE</scope>
    <source>
        <strain evidence="4">CBS 247.69</strain>
    </source>
</reference>
<organism evidence="4 5">
    <name type="scientific">Collybia nuda</name>
    <dbReference type="NCBI Taxonomy" id="64659"/>
    <lineage>
        <taxon>Eukaryota</taxon>
        <taxon>Fungi</taxon>
        <taxon>Dikarya</taxon>
        <taxon>Basidiomycota</taxon>
        <taxon>Agaricomycotina</taxon>
        <taxon>Agaricomycetes</taxon>
        <taxon>Agaricomycetidae</taxon>
        <taxon>Agaricales</taxon>
        <taxon>Tricholomatineae</taxon>
        <taxon>Clitocybaceae</taxon>
        <taxon>Collybia</taxon>
    </lineage>
</organism>
<sequence length="927" mass="105369">MVLLAVLPIACGTRSPHVSDSCSYCNNKLPCPIHQLTTMTESSTQNDSLNPTPPPSSSHLAFSAATLSGMPHNHGSSSRALHDDPDNAAEVICEHYERYLQEDLAKNHVYISFENALQNILHVPSDWKSEGHEYQRIIKILRADNVFMKQKRDYLTLCRRKGTIEKSLYYHPQAELYNKALILINENCGEGRKKDELLLHFRVNHPTPIANGIFTGSHGLIPDLTGVFGAAKNETSFIWPMIVHVEEMKNTDATLDTGGDVPRAGKEGENDPLSKHYLSARKRTKTGAKDKVTPTSNKRKTSSFKSGPRKATRVSKKQAASTRPDEDFVPAYVTNKEPAEDKPTDNKSTAKTRLQCMRYLMELLEFSILRSHAFVTLVDRDQLQLVYADRSAIVTSSIINLRSEDEFDMFLAMLIAFQRLTPEQWGFLPLVDPSFSTSPRRIIPTPSRKTRKIPQSAAAIKKRDWLAGSVMQLQREGDSERTKLKLGGVIYNQPGIIGRGTCVVEASCEAPEEWKSHKLVVKASWPSRSRQSETTLLNLARNKADELLKQRKEERDRVQNQIKQLREEGNDIEAEKLSTSIQGLVEDDESHWALKHLPNILHSQDFCFNTERHPMPQENLALFFETAKYFTDRQFKYEERTLRVAVQEELLKLASLTAPSKHAQVFLDVLQCHRWLHEQPRVLHRDISAGNIMYRVIGGEIYGVLNDLDLASLREDVEKGTPTSSQRTGTPPYMAIELLQHRDAEMPPILHLYRHDLESLFYVILMFCTRYKFNFEKKSAKRRGRAPFDEWFDPGSSWESLARAKSVFVSETLNLSKKVHPTLKGFIPWLQVLLKTFQGGFTSKLQYGRDLEKYIKSLDPTRSVESGLPPVGVAARMFGEEEPPLPQTITKPADFDNETLGNHINYKTLIRKLWKFEGVGLQIRAID</sequence>
<dbReference type="Gene3D" id="1.10.510.10">
    <property type="entry name" value="Transferase(Phosphotransferase) domain 1"/>
    <property type="match status" value="1"/>
</dbReference>
<feature type="domain" description="Protein kinase" evidence="3">
    <location>
        <begin position="491"/>
        <end position="927"/>
    </location>
</feature>
<keyword evidence="5" id="KW-1185">Reference proteome</keyword>
<feature type="compositionally biased region" description="Basic and acidic residues" evidence="2">
    <location>
        <begin position="263"/>
        <end position="274"/>
    </location>
</feature>
<dbReference type="AlphaFoldDB" id="A0A9P6CCD0"/>
<dbReference type="PANTHER" id="PTHR38248:SF2">
    <property type="entry name" value="FUNK1 11"/>
    <property type="match status" value="1"/>
</dbReference>
<accession>A0A9P6CCD0</accession>
<dbReference type="PROSITE" id="PS00109">
    <property type="entry name" value="PROTEIN_KINASE_TYR"/>
    <property type="match status" value="1"/>
</dbReference>
<dbReference type="GO" id="GO:0004672">
    <property type="term" value="F:protein kinase activity"/>
    <property type="evidence" value="ECO:0007669"/>
    <property type="project" value="InterPro"/>
</dbReference>
<dbReference type="InterPro" id="IPR040976">
    <property type="entry name" value="Pkinase_fungal"/>
</dbReference>
<feature type="region of interest" description="Disordered" evidence="2">
    <location>
        <begin position="253"/>
        <end position="328"/>
    </location>
</feature>
<dbReference type="GO" id="GO:0005524">
    <property type="term" value="F:ATP binding"/>
    <property type="evidence" value="ECO:0007669"/>
    <property type="project" value="InterPro"/>
</dbReference>
<dbReference type="EMBL" id="MU150495">
    <property type="protein sequence ID" value="KAF9455903.1"/>
    <property type="molecule type" value="Genomic_DNA"/>
</dbReference>
<dbReference type="SMART" id="SM00220">
    <property type="entry name" value="S_TKc"/>
    <property type="match status" value="1"/>
</dbReference>
<evidence type="ECO:0000259" key="3">
    <source>
        <dbReference type="PROSITE" id="PS50011"/>
    </source>
</evidence>
<dbReference type="Proteomes" id="UP000807353">
    <property type="component" value="Unassembled WGS sequence"/>
</dbReference>